<evidence type="ECO:0000256" key="9">
    <source>
        <dbReference type="ARBA" id="ARBA00023136"/>
    </source>
</evidence>
<evidence type="ECO:0000256" key="7">
    <source>
        <dbReference type="ARBA" id="ARBA00022989"/>
    </source>
</evidence>
<dbReference type="Pfam" id="PF01040">
    <property type="entry name" value="UbiA"/>
    <property type="match status" value="1"/>
</dbReference>
<keyword evidence="16" id="KW-1185">Reference proteome</keyword>
<evidence type="ECO:0000313" key="15">
    <source>
        <dbReference type="EMBL" id="BDD86806.1"/>
    </source>
</evidence>
<feature type="transmembrane region" description="Helical" evidence="14">
    <location>
        <begin position="246"/>
        <end position="265"/>
    </location>
</feature>
<feature type="transmembrane region" description="Helical" evidence="14">
    <location>
        <begin position="175"/>
        <end position="197"/>
    </location>
</feature>
<evidence type="ECO:0000256" key="1">
    <source>
        <dbReference type="ARBA" id="ARBA00004651"/>
    </source>
</evidence>
<name>A0ABM7W790_9BACT</name>
<evidence type="ECO:0000256" key="13">
    <source>
        <dbReference type="ARBA" id="ARBA00047690"/>
    </source>
</evidence>
<gene>
    <name evidence="15" type="ORF">DPPLL_11710</name>
</gene>
<organism evidence="15 16">
    <name type="scientific">Desulfofustis limnaeus</name>
    <dbReference type="NCBI Taxonomy" id="2740163"/>
    <lineage>
        <taxon>Bacteria</taxon>
        <taxon>Pseudomonadati</taxon>
        <taxon>Thermodesulfobacteriota</taxon>
        <taxon>Desulfobulbia</taxon>
        <taxon>Desulfobulbales</taxon>
        <taxon>Desulfocapsaceae</taxon>
        <taxon>Desulfofustis</taxon>
    </lineage>
</organism>
<sequence length="302" mass="32859">MERRATALSTSSGLTGVALLARLLQVAKLPLCSAVAASALVGLVLAGDRLDSRAVALFFAVLLLAGGAAALNNCQDQVYDRFFGRTRERPVARGDLPVSVALVMAALLFVAGAAVLVVTSRSLSPLLVSLLVVVLYNGIYTRLKQKTSWALLPGAICGALPPLIGWLAGGGEQGGFGLVLVMVFMAVWQVPHFWLVLLDHRNDYRQAPYPSLADELSLPALHMVTFIWAAAFMSLVHTFFLVERSLSYGLVMINSISSLIVLAVFARELFCRRLPRYRVLFHVHNGFLLLLMTLVVTDNLWR</sequence>
<evidence type="ECO:0000256" key="4">
    <source>
        <dbReference type="ARBA" id="ARBA00022475"/>
    </source>
</evidence>
<dbReference type="Gene3D" id="1.10.357.140">
    <property type="entry name" value="UbiA prenyltransferase"/>
    <property type="match status" value="1"/>
</dbReference>
<keyword evidence="6 14" id="KW-0812">Transmembrane</keyword>
<evidence type="ECO:0000313" key="16">
    <source>
        <dbReference type="Proteomes" id="UP000830055"/>
    </source>
</evidence>
<dbReference type="Proteomes" id="UP000830055">
    <property type="component" value="Chromosome"/>
</dbReference>
<feature type="transmembrane region" description="Helical" evidence="14">
    <location>
        <begin position="95"/>
        <end position="117"/>
    </location>
</feature>
<dbReference type="InterPro" id="IPR006369">
    <property type="entry name" value="Protohaem_IX_farnesylTrfase"/>
</dbReference>
<evidence type="ECO:0000256" key="3">
    <source>
        <dbReference type="ARBA" id="ARBA00012292"/>
    </source>
</evidence>
<feature type="transmembrane region" description="Helical" evidence="14">
    <location>
        <begin position="277"/>
        <end position="296"/>
    </location>
</feature>
<dbReference type="InterPro" id="IPR000537">
    <property type="entry name" value="UbiA_prenyltransferase"/>
</dbReference>
<evidence type="ECO:0000256" key="12">
    <source>
        <dbReference type="ARBA" id="ARBA00042475"/>
    </source>
</evidence>
<evidence type="ECO:0000256" key="10">
    <source>
        <dbReference type="ARBA" id="ARBA00030253"/>
    </source>
</evidence>
<feature type="transmembrane region" description="Helical" evidence="14">
    <location>
        <begin position="123"/>
        <end position="140"/>
    </location>
</feature>
<dbReference type="EMBL" id="AP025516">
    <property type="protein sequence ID" value="BDD86806.1"/>
    <property type="molecule type" value="Genomic_DNA"/>
</dbReference>
<proteinExistence type="predicted"/>
<comment type="subcellular location">
    <subcellularLocation>
        <location evidence="1">Cell membrane</location>
        <topology evidence="1">Multi-pass membrane protein</topology>
    </subcellularLocation>
</comment>
<keyword evidence="4" id="KW-1003">Cell membrane</keyword>
<evidence type="ECO:0000256" key="5">
    <source>
        <dbReference type="ARBA" id="ARBA00022679"/>
    </source>
</evidence>
<evidence type="ECO:0000256" key="14">
    <source>
        <dbReference type="SAM" id="Phobius"/>
    </source>
</evidence>
<keyword evidence="8" id="KW-0350">Heme biosynthesis</keyword>
<keyword evidence="5" id="KW-0808">Transferase</keyword>
<feature type="transmembrane region" description="Helical" evidence="14">
    <location>
        <begin position="218"/>
        <end position="240"/>
    </location>
</feature>
<feature type="transmembrane region" description="Helical" evidence="14">
    <location>
        <begin position="54"/>
        <end position="74"/>
    </location>
</feature>
<dbReference type="EC" id="2.5.1.141" evidence="3"/>
<keyword evidence="9 14" id="KW-0472">Membrane</keyword>
<dbReference type="PANTHER" id="PTHR43448:SF7">
    <property type="entry name" value="4-HYDROXYBENZOATE SOLANESYLTRANSFERASE"/>
    <property type="match status" value="1"/>
</dbReference>
<comment type="catalytic activity">
    <reaction evidence="13">
        <text>heme b + (2E,6E)-farnesyl diphosphate + H2O = Fe(II)-heme o + diphosphate</text>
        <dbReference type="Rhea" id="RHEA:28070"/>
        <dbReference type="ChEBI" id="CHEBI:15377"/>
        <dbReference type="ChEBI" id="CHEBI:33019"/>
        <dbReference type="ChEBI" id="CHEBI:60344"/>
        <dbReference type="ChEBI" id="CHEBI:60530"/>
        <dbReference type="ChEBI" id="CHEBI:175763"/>
        <dbReference type="EC" id="2.5.1.141"/>
    </reaction>
</comment>
<accession>A0ABM7W790</accession>
<evidence type="ECO:0000256" key="2">
    <source>
        <dbReference type="ARBA" id="ARBA00004919"/>
    </source>
</evidence>
<evidence type="ECO:0000256" key="6">
    <source>
        <dbReference type="ARBA" id="ARBA00022692"/>
    </source>
</evidence>
<protein>
    <recommendedName>
        <fullName evidence="11">Protoheme IX farnesyltransferase</fullName>
        <ecNumber evidence="3">2.5.1.141</ecNumber>
    </recommendedName>
    <alternativeName>
        <fullName evidence="12">Heme B farnesyltransferase</fullName>
    </alternativeName>
    <alternativeName>
        <fullName evidence="10">Heme O synthase</fullName>
    </alternativeName>
</protein>
<dbReference type="InterPro" id="IPR044878">
    <property type="entry name" value="UbiA_sf"/>
</dbReference>
<reference evidence="15 16" key="1">
    <citation type="submission" date="2022-01" db="EMBL/GenBank/DDBJ databases">
        <title>Desulfofustis limnae sp. nov., a novel mesophilic sulfate-reducing bacterium isolated from marsh soil.</title>
        <authorList>
            <person name="Watanabe M."/>
            <person name="Takahashi A."/>
            <person name="Kojima H."/>
            <person name="Fukui M."/>
        </authorList>
    </citation>
    <scope>NUCLEOTIDE SEQUENCE [LARGE SCALE GENOMIC DNA]</scope>
    <source>
        <strain evidence="15 16">PPLL</strain>
    </source>
</reference>
<evidence type="ECO:0000256" key="8">
    <source>
        <dbReference type="ARBA" id="ARBA00023133"/>
    </source>
</evidence>
<keyword evidence="7 14" id="KW-1133">Transmembrane helix</keyword>
<dbReference type="PANTHER" id="PTHR43448">
    <property type="entry name" value="PROTOHEME IX FARNESYLTRANSFERASE, MITOCHONDRIAL"/>
    <property type="match status" value="1"/>
</dbReference>
<feature type="transmembrane region" description="Helical" evidence="14">
    <location>
        <begin position="149"/>
        <end position="169"/>
    </location>
</feature>
<comment type="pathway">
    <text evidence="2">Porphyrin-containing compound metabolism; heme O biosynthesis; heme O from protoheme: step 1/1.</text>
</comment>
<evidence type="ECO:0000256" key="11">
    <source>
        <dbReference type="ARBA" id="ARBA00040810"/>
    </source>
</evidence>